<comment type="similarity">
    <text evidence="6">Belongs to the UPF0758 family.</text>
</comment>
<proteinExistence type="inferred from homology"/>
<feature type="domain" description="MPN" evidence="7">
    <location>
        <begin position="102"/>
        <end position="229"/>
    </location>
</feature>
<evidence type="ECO:0000313" key="8">
    <source>
        <dbReference type="EMBL" id="MFD2257130.1"/>
    </source>
</evidence>
<dbReference type="Proteomes" id="UP001597375">
    <property type="component" value="Unassembled WGS sequence"/>
</dbReference>
<evidence type="ECO:0000256" key="4">
    <source>
        <dbReference type="ARBA" id="ARBA00022833"/>
    </source>
</evidence>
<organism evidence="8 9">
    <name type="scientific">Luteolibacter algae</name>
    <dbReference type="NCBI Taxonomy" id="454151"/>
    <lineage>
        <taxon>Bacteria</taxon>
        <taxon>Pseudomonadati</taxon>
        <taxon>Verrucomicrobiota</taxon>
        <taxon>Verrucomicrobiia</taxon>
        <taxon>Verrucomicrobiales</taxon>
        <taxon>Verrucomicrobiaceae</taxon>
        <taxon>Luteolibacter</taxon>
    </lineage>
</organism>
<dbReference type="Pfam" id="PF04002">
    <property type="entry name" value="RadC"/>
    <property type="match status" value="1"/>
</dbReference>
<dbReference type="Gene3D" id="3.40.140.10">
    <property type="entry name" value="Cytidine Deaminase, domain 2"/>
    <property type="match status" value="1"/>
</dbReference>
<dbReference type="InterPro" id="IPR001405">
    <property type="entry name" value="UPF0758"/>
</dbReference>
<protein>
    <submittedName>
        <fullName evidence="8">DNA repair protein RadC</fullName>
    </submittedName>
</protein>
<keyword evidence="9" id="KW-1185">Reference proteome</keyword>
<accession>A0ABW5D9S4</accession>
<dbReference type="InterPro" id="IPR046778">
    <property type="entry name" value="UPF0758_N"/>
</dbReference>
<reference evidence="9" key="1">
    <citation type="journal article" date="2019" name="Int. J. Syst. Evol. Microbiol.">
        <title>The Global Catalogue of Microorganisms (GCM) 10K type strain sequencing project: providing services to taxonomists for standard genome sequencing and annotation.</title>
        <authorList>
            <consortium name="The Broad Institute Genomics Platform"/>
            <consortium name="The Broad Institute Genome Sequencing Center for Infectious Disease"/>
            <person name="Wu L."/>
            <person name="Ma J."/>
        </authorList>
    </citation>
    <scope>NUCLEOTIDE SEQUENCE [LARGE SCALE GENOMIC DNA]</scope>
    <source>
        <strain evidence="9">CGMCC 4.7106</strain>
    </source>
</reference>
<name>A0ABW5D9S4_9BACT</name>
<dbReference type="InterPro" id="IPR025657">
    <property type="entry name" value="RadC_JAB"/>
</dbReference>
<dbReference type="EMBL" id="JBHUIT010000017">
    <property type="protein sequence ID" value="MFD2257130.1"/>
    <property type="molecule type" value="Genomic_DNA"/>
</dbReference>
<evidence type="ECO:0000256" key="3">
    <source>
        <dbReference type="ARBA" id="ARBA00022801"/>
    </source>
</evidence>
<comment type="caution">
    <text evidence="8">The sequence shown here is derived from an EMBL/GenBank/DDBJ whole genome shotgun (WGS) entry which is preliminary data.</text>
</comment>
<keyword evidence="3" id="KW-0378">Hydrolase</keyword>
<keyword evidence="1" id="KW-0645">Protease</keyword>
<dbReference type="PROSITE" id="PS01302">
    <property type="entry name" value="UPF0758"/>
    <property type="match status" value="1"/>
</dbReference>
<dbReference type="PANTHER" id="PTHR30471">
    <property type="entry name" value="DNA REPAIR PROTEIN RADC"/>
    <property type="match status" value="1"/>
</dbReference>
<dbReference type="NCBIfam" id="NF000642">
    <property type="entry name" value="PRK00024.1"/>
    <property type="match status" value="1"/>
</dbReference>
<evidence type="ECO:0000256" key="6">
    <source>
        <dbReference type="RuleBase" id="RU003797"/>
    </source>
</evidence>
<evidence type="ECO:0000256" key="1">
    <source>
        <dbReference type="ARBA" id="ARBA00022670"/>
    </source>
</evidence>
<dbReference type="PROSITE" id="PS50249">
    <property type="entry name" value="MPN"/>
    <property type="match status" value="1"/>
</dbReference>
<dbReference type="Pfam" id="PF20582">
    <property type="entry name" value="UPF0758_N"/>
    <property type="match status" value="1"/>
</dbReference>
<sequence length="231" mass="25303">MPLLNDAADSDLPREKIYKYGAEALSNAELMAIFLSSGIVGRNVIEVAGDLLKKYGGLQELGRLPVAEYMNNKGIGLAKACKLAAAFELGSRLKKETRQAIPLNSPELIYDHFSHQMGNLPHESALVVTVDTRLMHTSTTTISSGSVNETSAHPREILRPVITRNAYAFILIHNHPSGDPSPSRADHRITQNLLEAARIMQIRFLDHVIMGRPAAGRAPYFSFRSSGTISD</sequence>
<dbReference type="CDD" id="cd08071">
    <property type="entry name" value="MPN_DUF2466"/>
    <property type="match status" value="1"/>
</dbReference>
<evidence type="ECO:0000256" key="2">
    <source>
        <dbReference type="ARBA" id="ARBA00022723"/>
    </source>
</evidence>
<dbReference type="RefSeq" id="WP_386820416.1">
    <property type="nucleotide sequence ID" value="NZ_JBHUIT010000017.1"/>
</dbReference>
<gene>
    <name evidence="8" type="primary">radC</name>
    <name evidence="8" type="ORF">ACFSSA_10610</name>
</gene>
<evidence type="ECO:0000256" key="5">
    <source>
        <dbReference type="ARBA" id="ARBA00023049"/>
    </source>
</evidence>
<dbReference type="NCBIfam" id="TIGR00608">
    <property type="entry name" value="radc"/>
    <property type="match status" value="1"/>
</dbReference>
<dbReference type="InterPro" id="IPR020891">
    <property type="entry name" value="UPF0758_CS"/>
</dbReference>
<evidence type="ECO:0000259" key="7">
    <source>
        <dbReference type="PROSITE" id="PS50249"/>
    </source>
</evidence>
<evidence type="ECO:0000313" key="9">
    <source>
        <dbReference type="Proteomes" id="UP001597375"/>
    </source>
</evidence>
<keyword evidence="4" id="KW-0862">Zinc</keyword>
<dbReference type="InterPro" id="IPR037518">
    <property type="entry name" value="MPN"/>
</dbReference>
<keyword evidence="2" id="KW-0479">Metal-binding</keyword>
<dbReference type="PANTHER" id="PTHR30471:SF3">
    <property type="entry name" value="UPF0758 PROTEIN YEES-RELATED"/>
    <property type="match status" value="1"/>
</dbReference>
<keyword evidence="5" id="KW-0482">Metalloprotease</keyword>